<organism evidence="2 3">
    <name type="scientific">Steroidobacter denitrificans</name>
    <dbReference type="NCBI Taxonomy" id="465721"/>
    <lineage>
        <taxon>Bacteria</taxon>
        <taxon>Pseudomonadati</taxon>
        <taxon>Pseudomonadota</taxon>
        <taxon>Gammaproteobacteria</taxon>
        <taxon>Steroidobacterales</taxon>
        <taxon>Steroidobacteraceae</taxon>
        <taxon>Steroidobacter</taxon>
    </lineage>
</organism>
<sequence length="101" mass="10996">MNGTTRRKLDSRHWFGKTSAGVVLGYTLSVALSGVIAGLTPAGFGGGSGKIQFNMWMIAPLWACVLGFVYLFRDSLRAWLWLGLANVAAFSLLWTVKSWLG</sequence>
<feature type="transmembrane region" description="Helical" evidence="1">
    <location>
        <begin position="53"/>
        <end position="72"/>
    </location>
</feature>
<feature type="transmembrane region" description="Helical" evidence="1">
    <location>
        <begin position="79"/>
        <end position="96"/>
    </location>
</feature>
<name>A0A127FEK6_STEDE</name>
<dbReference type="Proteomes" id="UP000070250">
    <property type="component" value="Chromosome"/>
</dbReference>
<dbReference type="AlphaFoldDB" id="A0A127FEK6"/>
<dbReference type="OrthoDB" id="7509319at2"/>
<dbReference type="RefSeq" id="WP_066922435.1">
    <property type="nucleotide sequence ID" value="NZ_CP011971.1"/>
</dbReference>
<gene>
    <name evidence="2" type="ORF">ACG33_15095</name>
</gene>
<evidence type="ECO:0000313" key="3">
    <source>
        <dbReference type="Proteomes" id="UP000070250"/>
    </source>
</evidence>
<keyword evidence="3" id="KW-1185">Reference proteome</keyword>
<dbReference type="EMBL" id="CP011971">
    <property type="protein sequence ID" value="AMN48400.1"/>
    <property type="molecule type" value="Genomic_DNA"/>
</dbReference>
<evidence type="ECO:0000256" key="1">
    <source>
        <dbReference type="SAM" id="Phobius"/>
    </source>
</evidence>
<reference evidence="2 3" key="1">
    <citation type="submission" date="2015-06" db="EMBL/GenBank/DDBJ databases">
        <title>A Comprehensive Approach to Explore the Metabolic and Phylogenetic Diversity of Bacterial Steroid Degradation in the Environment: Testosterone as an Example.</title>
        <authorList>
            <person name="Yang F.-C."/>
            <person name="Chen Y.-L."/>
            <person name="Yu C.-P."/>
            <person name="Tang S.-L."/>
            <person name="Wang P.-H."/>
            <person name="Ismail W."/>
            <person name="Wang C.-H."/>
            <person name="Yang C.-Y."/>
            <person name="Chiang Y.-R."/>
        </authorList>
    </citation>
    <scope>NUCLEOTIDE SEQUENCE [LARGE SCALE GENOMIC DNA]</scope>
    <source>
        <strain evidence="2 3">DSM 18526</strain>
    </source>
</reference>
<feature type="transmembrane region" description="Helical" evidence="1">
    <location>
        <begin position="21"/>
        <end position="41"/>
    </location>
</feature>
<keyword evidence="1" id="KW-0812">Transmembrane</keyword>
<keyword evidence="1" id="KW-1133">Transmembrane helix</keyword>
<evidence type="ECO:0000313" key="2">
    <source>
        <dbReference type="EMBL" id="AMN48400.1"/>
    </source>
</evidence>
<keyword evidence="1" id="KW-0472">Membrane</keyword>
<accession>A0A127FEK6</accession>
<evidence type="ECO:0008006" key="4">
    <source>
        <dbReference type="Google" id="ProtNLM"/>
    </source>
</evidence>
<dbReference type="STRING" id="465721.ACG33_15095"/>
<protein>
    <recommendedName>
        <fullName evidence="4">Iron uptake protein</fullName>
    </recommendedName>
</protein>
<dbReference type="KEGG" id="sdf:ACG33_15095"/>
<proteinExistence type="predicted"/>